<feature type="compositionally biased region" description="Basic and acidic residues" evidence="1">
    <location>
        <begin position="13"/>
        <end position="26"/>
    </location>
</feature>
<feature type="compositionally biased region" description="Low complexity" evidence="1">
    <location>
        <begin position="161"/>
        <end position="175"/>
    </location>
</feature>
<feature type="compositionally biased region" description="Polar residues" evidence="1">
    <location>
        <begin position="413"/>
        <end position="422"/>
    </location>
</feature>
<comment type="caution">
    <text evidence="2">The sequence shown here is derived from an EMBL/GenBank/DDBJ whole genome shotgun (WGS) entry which is preliminary data.</text>
</comment>
<dbReference type="Proteomes" id="UP001633002">
    <property type="component" value="Unassembled WGS sequence"/>
</dbReference>
<keyword evidence="3" id="KW-1185">Reference proteome</keyword>
<evidence type="ECO:0008006" key="4">
    <source>
        <dbReference type="Google" id="ProtNLM"/>
    </source>
</evidence>
<dbReference type="AlphaFoldDB" id="A0ABD3GKG4"/>
<dbReference type="InterPro" id="IPR053057">
    <property type="entry name" value="XLG_GTP-binding"/>
</dbReference>
<proteinExistence type="predicted"/>
<evidence type="ECO:0000313" key="3">
    <source>
        <dbReference type="Proteomes" id="UP001633002"/>
    </source>
</evidence>
<feature type="compositionally biased region" description="Polar residues" evidence="1">
    <location>
        <begin position="1"/>
        <end position="12"/>
    </location>
</feature>
<dbReference type="EMBL" id="JBJQOH010000007">
    <property type="protein sequence ID" value="KAL3679161.1"/>
    <property type="molecule type" value="Genomic_DNA"/>
</dbReference>
<feature type="region of interest" description="Disordered" evidence="1">
    <location>
        <begin position="108"/>
        <end position="244"/>
    </location>
</feature>
<feature type="region of interest" description="Disordered" evidence="1">
    <location>
        <begin position="369"/>
        <end position="422"/>
    </location>
</feature>
<dbReference type="PANTHER" id="PTHR36486">
    <property type="entry name" value="OS01G0977800 PROTEIN"/>
    <property type="match status" value="1"/>
</dbReference>
<accession>A0ABD3GKG4</accession>
<evidence type="ECO:0000256" key="1">
    <source>
        <dbReference type="SAM" id="MobiDB-lite"/>
    </source>
</evidence>
<name>A0ABD3GKG4_9MARC</name>
<sequence>MLLSVNQDSSFQRLRDPGADSDHHMDFNLSGGFGNSSPSRNIIETSGPLWGPNIRVQQTPALTAQKLELWRTYSEQPVAINAAAELDKLYASLPDDKIDLTLRDMVEARRSSPKSSQRVSPSKDTESLTLGGLLGRKSKPKKGAAKEDGAKHQPKNKVHNSPSLSLPFKLPSLSSKGDHDKSSSAAVASENPNPNRKSLSSQLRAEENVSSLKDRRSPRGSTSVAAEVDTNRKVTAPASDPETSGRFAELFREAPEGSISPRHLMHQSHACYICSSSCLIFKTRCTVCGKTYCSKCAKEEVSSTSDGRKCRKTCSGRPSNPRLMKKSGAGCWPLFGFSNNHATVAETTAMMSGDWPETPRLQEYDLQRRAKSASYPPTRSPARSPPRRSPVRTTPVPLPQRLPSGPLDYSHLHQVSNSKPVT</sequence>
<feature type="compositionally biased region" description="Polar residues" evidence="1">
    <location>
        <begin position="183"/>
        <end position="203"/>
    </location>
</feature>
<feature type="compositionally biased region" description="Low complexity" evidence="1">
    <location>
        <begin position="372"/>
        <end position="382"/>
    </location>
</feature>
<dbReference type="PANTHER" id="PTHR36486:SF2">
    <property type="entry name" value="OS01G0977800 PROTEIN"/>
    <property type="match status" value="1"/>
</dbReference>
<feature type="region of interest" description="Disordered" evidence="1">
    <location>
        <begin position="1"/>
        <end position="27"/>
    </location>
</feature>
<evidence type="ECO:0000313" key="2">
    <source>
        <dbReference type="EMBL" id="KAL3679161.1"/>
    </source>
</evidence>
<organism evidence="2 3">
    <name type="scientific">Riccia sorocarpa</name>
    <dbReference type="NCBI Taxonomy" id="122646"/>
    <lineage>
        <taxon>Eukaryota</taxon>
        <taxon>Viridiplantae</taxon>
        <taxon>Streptophyta</taxon>
        <taxon>Embryophyta</taxon>
        <taxon>Marchantiophyta</taxon>
        <taxon>Marchantiopsida</taxon>
        <taxon>Marchantiidae</taxon>
        <taxon>Marchantiales</taxon>
        <taxon>Ricciaceae</taxon>
        <taxon>Riccia</taxon>
    </lineage>
</organism>
<gene>
    <name evidence="2" type="ORF">R1sor_022117</name>
</gene>
<reference evidence="2 3" key="1">
    <citation type="submission" date="2024-09" db="EMBL/GenBank/DDBJ databases">
        <title>Chromosome-scale assembly of Riccia sorocarpa.</title>
        <authorList>
            <person name="Paukszto L."/>
        </authorList>
    </citation>
    <scope>NUCLEOTIDE SEQUENCE [LARGE SCALE GENOMIC DNA]</scope>
    <source>
        <strain evidence="2">LP-2024</strain>
        <tissue evidence="2">Aerial parts of the thallus</tissue>
    </source>
</reference>
<protein>
    <recommendedName>
        <fullName evidence="4">FYVE-type domain-containing protein</fullName>
    </recommendedName>
</protein>
<feature type="compositionally biased region" description="Basic and acidic residues" evidence="1">
    <location>
        <begin position="204"/>
        <end position="217"/>
    </location>
</feature>